<dbReference type="InterPro" id="IPR013783">
    <property type="entry name" value="Ig-like_fold"/>
</dbReference>
<proteinExistence type="predicted"/>
<evidence type="ECO:0000313" key="4">
    <source>
        <dbReference type="Proteomes" id="UP000291000"/>
    </source>
</evidence>
<keyword evidence="1" id="KW-0732">Signal</keyword>
<accession>A0A452F5N5</accession>
<gene>
    <name evidence="3" type="primary">LOC108635037</name>
</gene>
<keyword evidence="4" id="KW-1185">Reference proteome</keyword>
<dbReference type="Ensembl" id="ENSCHIT00000027478.1">
    <property type="protein sequence ID" value="ENSCHIP00000019662.1"/>
    <property type="gene ID" value="ENSCHIG00000018596.1"/>
</dbReference>
<dbReference type="AlphaFoldDB" id="A0A452F5N5"/>
<dbReference type="KEGG" id="chx:108635037"/>
<dbReference type="GeneID" id="108635037"/>
<reference evidence="3" key="2">
    <citation type="submission" date="2025-08" db="UniProtKB">
        <authorList>
            <consortium name="Ensembl"/>
        </authorList>
    </citation>
    <scope>IDENTIFICATION</scope>
</reference>
<dbReference type="Bgee" id="ENSCHIG00000018596">
    <property type="expression patterns" value="Expressed in spleen"/>
</dbReference>
<dbReference type="InterPro" id="IPR013106">
    <property type="entry name" value="Ig_V-set"/>
</dbReference>
<dbReference type="Proteomes" id="UP000291000">
    <property type="component" value="Unassembled WGS sequence"/>
</dbReference>
<dbReference type="SUPFAM" id="SSF48726">
    <property type="entry name" value="Immunoglobulin"/>
    <property type="match status" value="1"/>
</dbReference>
<name>A0A452F5N5_CAPHI</name>
<dbReference type="OMA" id="GGYYINW"/>
<evidence type="ECO:0000313" key="3">
    <source>
        <dbReference type="Ensembl" id="ENSCHIP00000019662.1"/>
    </source>
</evidence>
<evidence type="ECO:0000256" key="1">
    <source>
        <dbReference type="SAM" id="SignalP"/>
    </source>
</evidence>
<dbReference type="InterPro" id="IPR050150">
    <property type="entry name" value="IgV_Light_Chain"/>
</dbReference>
<feature type="chain" id="PRO_5019269556" description="Immunoglobulin V-set domain-containing protein" evidence="1">
    <location>
        <begin position="20"/>
        <end position="132"/>
    </location>
</feature>
<feature type="domain" description="Immunoglobulin V-set" evidence="2">
    <location>
        <begin position="24"/>
        <end position="121"/>
    </location>
</feature>
<dbReference type="Pfam" id="PF07686">
    <property type="entry name" value="V-set"/>
    <property type="match status" value="1"/>
</dbReference>
<protein>
    <recommendedName>
        <fullName evidence="2">Immunoglobulin V-set domain-containing protein</fullName>
    </recommendedName>
</protein>
<dbReference type="GeneTree" id="ENSGT00940000153520"/>
<dbReference type="RefSeq" id="XP_017900832.1">
    <property type="nucleotide sequence ID" value="XM_018045343.1"/>
</dbReference>
<reference evidence="4" key="1">
    <citation type="submission" date="2016-04" db="EMBL/GenBank/DDBJ databases">
        <title>Polished mammalian reference genomes with single-molecule sequencing and chromosome conformation capture applied to the Capra hircus genome.</title>
        <authorList>
            <person name="Bickhart D.M."/>
            <person name="Koren S."/>
            <person name="Rosen B."/>
            <person name="Hastie A."/>
            <person name="Liachko I."/>
            <person name="Sullivan S.T."/>
            <person name="Burton J."/>
            <person name="Sayre B.L."/>
            <person name="Huson H.J."/>
            <person name="Lee J."/>
            <person name="Lam E."/>
            <person name="Kelley C.M."/>
            <person name="Hutchison J.L."/>
            <person name="Zhou Y."/>
            <person name="Sun J."/>
            <person name="Crisa A."/>
            <person name="Schwartz J.C."/>
            <person name="Hammond J.A."/>
            <person name="Schroeder S.G."/>
            <person name="Liu G.E."/>
            <person name="Dunham M."/>
            <person name="Shendure J."/>
            <person name="Sonstegard T.S."/>
            <person name="Phillippy A.M."/>
            <person name="Van Tassell C.P."/>
            <person name="Smith T.P."/>
        </authorList>
    </citation>
    <scope>NUCLEOTIDE SEQUENCE [LARGE SCALE GENOMIC DNA]</scope>
</reference>
<feature type="signal peptide" evidence="1">
    <location>
        <begin position="1"/>
        <end position="19"/>
    </location>
</feature>
<dbReference type="InterPro" id="IPR036179">
    <property type="entry name" value="Ig-like_dom_sf"/>
</dbReference>
<evidence type="ECO:0000259" key="2">
    <source>
        <dbReference type="Pfam" id="PF07686"/>
    </source>
</evidence>
<dbReference type="OrthoDB" id="8908372at2759"/>
<organism evidence="3 4">
    <name type="scientific">Capra hircus</name>
    <name type="common">Goat</name>
    <dbReference type="NCBI Taxonomy" id="9925"/>
    <lineage>
        <taxon>Eukaryota</taxon>
        <taxon>Metazoa</taxon>
        <taxon>Chordata</taxon>
        <taxon>Craniata</taxon>
        <taxon>Vertebrata</taxon>
        <taxon>Euteleostomi</taxon>
        <taxon>Mammalia</taxon>
        <taxon>Eutheria</taxon>
        <taxon>Laurasiatheria</taxon>
        <taxon>Artiodactyla</taxon>
        <taxon>Ruminantia</taxon>
        <taxon>Pecora</taxon>
        <taxon>Bovidae</taxon>
        <taxon>Caprinae</taxon>
        <taxon>Capra</taxon>
    </lineage>
</organism>
<dbReference type="Gene3D" id="2.60.40.10">
    <property type="entry name" value="Immunoglobulins"/>
    <property type="match status" value="1"/>
</dbReference>
<dbReference type="PANTHER" id="PTHR23267">
    <property type="entry name" value="IMMUNOGLOBULIN LIGHT CHAIN"/>
    <property type="match status" value="1"/>
</dbReference>
<sequence>MAWTPLLLVLLSLCTGSLSQPVLTQPASFSASPGASARLTCTLSSGYSVGSYQMSCFQQKPGGPPQYLLMFKSHSDKPQGSRVPSHFSGSKAASANTELLLISGLQTQDEADCNCYCHQNTGIYQVLQTVQG</sequence>
<reference evidence="3" key="3">
    <citation type="submission" date="2025-09" db="UniProtKB">
        <authorList>
            <consortium name="Ensembl"/>
        </authorList>
    </citation>
    <scope>IDENTIFICATION</scope>
</reference>